<protein>
    <recommendedName>
        <fullName evidence="5">Lipocalin/cytosolic fatty-acid binding domain-containing protein</fullName>
    </recommendedName>
</protein>
<evidence type="ECO:0000256" key="2">
    <source>
        <dbReference type="ARBA" id="ARBA00023157"/>
    </source>
</evidence>
<dbReference type="Proteomes" id="UP001549920">
    <property type="component" value="Unassembled WGS sequence"/>
</dbReference>
<dbReference type="PROSITE" id="PS00213">
    <property type="entry name" value="LIPOCALIN"/>
    <property type="match status" value="1"/>
</dbReference>
<keyword evidence="7" id="KW-1185">Reference proteome</keyword>
<feature type="signal peptide" evidence="3">
    <location>
        <begin position="1"/>
        <end position="22"/>
    </location>
</feature>
<dbReference type="PRINTS" id="PR01273">
    <property type="entry name" value="INVTBRTCOLOR"/>
</dbReference>
<dbReference type="PANTHER" id="PTHR10612">
    <property type="entry name" value="APOLIPOPROTEIN D"/>
    <property type="match status" value="1"/>
</dbReference>
<keyword evidence="3" id="KW-0732">Signal</keyword>
<gene>
    <name evidence="6" type="ORF">ABMA27_007012</name>
</gene>
<evidence type="ECO:0000256" key="4">
    <source>
        <dbReference type="RuleBase" id="RU003695"/>
    </source>
</evidence>
<dbReference type="InterPro" id="IPR000566">
    <property type="entry name" value="Lipocln_cytosolic_FA-bd_dom"/>
</dbReference>
<dbReference type="InterPro" id="IPR012674">
    <property type="entry name" value="Calycin"/>
</dbReference>
<evidence type="ECO:0000256" key="1">
    <source>
        <dbReference type="ARBA" id="ARBA00006889"/>
    </source>
</evidence>
<dbReference type="InterPro" id="IPR022272">
    <property type="entry name" value="Lipocalin_CS"/>
</dbReference>
<keyword evidence="2" id="KW-1015">Disulfide bond</keyword>
<evidence type="ECO:0000259" key="5">
    <source>
        <dbReference type="Pfam" id="PF00061"/>
    </source>
</evidence>
<dbReference type="InterPro" id="IPR003057">
    <property type="entry name" value="Invtbrt_color"/>
</dbReference>
<dbReference type="CDD" id="cd19437">
    <property type="entry name" value="lipocalin_apoD-like"/>
    <property type="match status" value="1"/>
</dbReference>
<name>A0ABR3IL95_LOXSC</name>
<organism evidence="6 7">
    <name type="scientific">Loxostege sticticalis</name>
    <name type="common">Beet webworm moth</name>
    <dbReference type="NCBI Taxonomy" id="481309"/>
    <lineage>
        <taxon>Eukaryota</taxon>
        <taxon>Metazoa</taxon>
        <taxon>Ecdysozoa</taxon>
        <taxon>Arthropoda</taxon>
        <taxon>Hexapoda</taxon>
        <taxon>Insecta</taxon>
        <taxon>Pterygota</taxon>
        <taxon>Neoptera</taxon>
        <taxon>Endopterygota</taxon>
        <taxon>Lepidoptera</taxon>
        <taxon>Glossata</taxon>
        <taxon>Ditrysia</taxon>
        <taxon>Pyraloidea</taxon>
        <taxon>Crambidae</taxon>
        <taxon>Pyraustinae</taxon>
        <taxon>Loxostege</taxon>
    </lineage>
</organism>
<dbReference type="SUPFAM" id="SSF50814">
    <property type="entry name" value="Lipocalins"/>
    <property type="match status" value="1"/>
</dbReference>
<feature type="chain" id="PRO_5045017709" description="Lipocalin/cytosolic fatty-acid binding domain-containing protein" evidence="3">
    <location>
        <begin position="23"/>
        <end position="194"/>
    </location>
</feature>
<accession>A0ABR3IL95</accession>
<sequence length="194" mass="21936">MSVIRKIVVFLCGTIFLDLCAAQILMSGRCANVSVVQDFDAEKYLGRWYEAEKYFFIFELGGKCITADYEDKGNGRISVKNGQINTLKHNSPMSVELEGTLVDPSQGRLDVSFPLAPKGFEANYLIVDTDYTSYALVYSCRYFGFFNLSFAWILTREQNPPDSVVQKAYDAADKNGIDRQYFLKTEQTNCPEDS</sequence>
<dbReference type="Pfam" id="PF00061">
    <property type="entry name" value="Lipocalin"/>
    <property type="match status" value="1"/>
</dbReference>
<comment type="caution">
    <text evidence="6">The sequence shown here is derived from an EMBL/GenBank/DDBJ whole genome shotgun (WGS) entry which is preliminary data.</text>
</comment>
<dbReference type="InterPro" id="IPR022271">
    <property type="entry name" value="Lipocalin_ApoD"/>
</dbReference>
<dbReference type="PIRSF" id="PIRSF036893">
    <property type="entry name" value="Lipocalin_ApoD"/>
    <property type="match status" value="1"/>
</dbReference>
<proteinExistence type="inferred from homology"/>
<dbReference type="EMBL" id="JBEUOH010000002">
    <property type="protein sequence ID" value="KAL0901856.1"/>
    <property type="molecule type" value="Genomic_DNA"/>
</dbReference>
<dbReference type="Gene3D" id="2.40.128.20">
    <property type="match status" value="1"/>
</dbReference>
<feature type="domain" description="Lipocalin/cytosolic fatty-acid binding" evidence="5">
    <location>
        <begin position="46"/>
        <end position="189"/>
    </location>
</feature>
<evidence type="ECO:0000256" key="3">
    <source>
        <dbReference type="PIRNR" id="PIRNR036893"/>
    </source>
</evidence>
<comment type="similarity">
    <text evidence="1 3 4">Belongs to the calycin superfamily. Lipocalin family.</text>
</comment>
<evidence type="ECO:0000313" key="6">
    <source>
        <dbReference type="EMBL" id="KAL0901856.1"/>
    </source>
</evidence>
<evidence type="ECO:0000313" key="7">
    <source>
        <dbReference type="Proteomes" id="UP001549920"/>
    </source>
</evidence>
<dbReference type="PANTHER" id="PTHR10612:SF34">
    <property type="entry name" value="APOLIPOPROTEIN D"/>
    <property type="match status" value="1"/>
</dbReference>
<reference evidence="6 7" key="1">
    <citation type="submission" date="2024-06" db="EMBL/GenBank/DDBJ databases">
        <title>A chromosome-level genome assembly of beet webworm, Loxostege sticticalis.</title>
        <authorList>
            <person name="Zhang Y."/>
        </authorList>
    </citation>
    <scope>NUCLEOTIDE SEQUENCE [LARGE SCALE GENOMIC DNA]</scope>
    <source>
        <strain evidence="6">AQ026</strain>
        <tissue evidence="6">Whole body</tissue>
    </source>
</reference>